<keyword evidence="2" id="KW-1185">Reference proteome</keyword>
<gene>
    <name evidence="1" type="ORF">MUK42_31254</name>
</gene>
<protein>
    <submittedName>
        <fullName evidence="1">Uncharacterized protein</fullName>
    </submittedName>
</protein>
<dbReference type="AlphaFoldDB" id="A0A9E7JWX1"/>
<proteinExistence type="predicted"/>
<sequence length="34" mass="3823">MATIRQSMPPPVRLVQVGNAAIRRRTSRFPPCTN</sequence>
<accession>A0A9E7JWX1</accession>
<dbReference type="EMBL" id="CP097506">
    <property type="protein sequence ID" value="URD95384.1"/>
    <property type="molecule type" value="Genomic_DNA"/>
</dbReference>
<evidence type="ECO:0000313" key="1">
    <source>
        <dbReference type="EMBL" id="URD95384.1"/>
    </source>
</evidence>
<reference evidence="1" key="1">
    <citation type="submission" date="2022-05" db="EMBL/GenBank/DDBJ databases">
        <title>The Musa troglodytarum L. genome provides insights into the mechanism of non-climacteric behaviour and enrichment of carotenoids.</title>
        <authorList>
            <person name="Wang J."/>
        </authorList>
    </citation>
    <scope>NUCLEOTIDE SEQUENCE</scope>
    <source>
        <tissue evidence="1">Leaf</tissue>
    </source>
</reference>
<organism evidence="1 2">
    <name type="scientific">Musa troglodytarum</name>
    <name type="common">fe'i banana</name>
    <dbReference type="NCBI Taxonomy" id="320322"/>
    <lineage>
        <taxon>Eukaryota</taxon>
        <taxon>Viridiplantae</taxon>
        <taxon>Streptophyta</taxon>
        <taxon>Embryophyta</taxon>
        <taxon>Tracheophyta</taxon>
        <taxon>Spermatophyta</taxon>
        <taxon>Magnoliopsida</taxon>
        <taxon>Liliopsida</taxon>
        <taxon>Zingiberales</taxon>
        <taxon>Musaceae</taxon>
        <taxon>Musa</taxon>
    </lineage>
</organism>
<name>A0A9E7JWX1_9LILI</name>
<evidence type="ECO:0000313" key="2">
    <source>
        <dbReference type="Proteomes" id="UP001055439"/>
    </source>
</evidence>
<dbReference type="Proteomes" id="UP001055439">
    <property type="component" value="Chromosome 4"/>
</dbReference>